<sequence>MRQIRFEIVNDAVKENAIRQIREIQPDSKSPLIITIQEKTRSLSQNSFLWALLTDISDQVNWYGKKLSPEDWKAVFTAGLKKYGVVPNLDKSGFVVLGTSTSRMSKSEFSELIELIYSFGAEHDVQWSGDTKLNEEFIKRWGQ</sequence>
<dbReference type="EMBL" id="UGAB01000002">
    <property type="protein sequence ID" value="STF46326.1"/>
    <property type="molecule type" value="Genomic_DNA"/>
</dbReference>
<dbReference type="Pfam" id="PF05772">
    <property type="entry name" value="NinB"/>
    <property type="match status" value="1"/>
</dbReference>
<evidence type="ECO:0000313" key="2">
    <source>
        <dbReference type="Proteomes" id="UP000254877"/>
    </source>
</evidence>
<reference evidence="1 2" key="1">
    <citation type="submission" date="2018-06" db="EMBL/GenBank/DDBJ databases">
        <authorList>
            <consortium name="Pathogen Informatics"/>
            <person name="Doyle S."/>
        </authorList>
    </citation>
    <scope>NUCLEOTIDE SEQUENCE [LARGE SCALE GENOMIC DNA]</scope>
    <source>
        <strain evidence="1 2">NCTC7928</strain>
    </source>
</reference>
<dbReference type="SUPFAM" id="SSF103370">
    <property type="entry name" value="NinB"/>
    <property type="match status" value="1"/>
</dbReference>
<dbReference type="InterPro" id="IPR036619">
    <property type="entry name" value="NinB_sf"/>
</dbReference>
<organism evidence="1 2">
    <name type="scientific">Escherichia coli</name>
    <dbReference type="NCBI Taxonomy" id="562"/>
    <lineage>
        <taxon>Bacteria</taxon>
        <taxon>Pseudomonadati</taxon>
        <taxon>Pseudomonadota</taxon>
        <taxon>Gammaproteobacteria</taxon>
        <taxon>Enterobacterales</taxon>
        <taxon>Enterobacteriaceae</taxon>
        <taxon>Escherichia</taxon>
    </lineage>
</organism>
<dbReference type="AlphaFoldDB" id="A0A376LPZ2"/>
<proteinExistence type="predicted"/>
<dbReference type="Proteomes" id="UP000254877">
    <property type="component" value="Unassembled WGS sequence"/>
</dbReference>
<protein>
    <submittedName>
        <fullName evidence="1">Phage recombination protein NinB</fullName>
    </submittedName>
</protein>
<name>A0A376LPZ2_ECOLX</name>
<accession>A0A376LPZ2</accession>
<dbReference type="RefSeq" id="WP_151309997.1">
    <property type="nucleotide sequence ID" value="NZ_JAKFTL010000023.1"/>
</dbReference>
<evidence type="ECO:0000313" key="1">
    <source>
        <dbReference type="EMBL" id="STF46326.1"/>
    </source>
</evidence>
<gene>
    <name evidence="1" type="ORF">NCTC7928_07128</name>
</gene>
<dbReference type="Gene3D" id="1.10.3790.10">
    <property type="entry name" value="NinB"/>
    <property type="match status" value="1"/>
</dbReference>
<dbReference type="InterPro" id="IPR008711">
    <property type="entry name" value="Recombinase_NinB"/>
</dbReference>